<organism evidence="1">
    <name type="scientific">Arion vulgaris</name>
    <dbReference type="NCBI Taxonomy" id="1028688"/>
    <lineage>
        <taxon>Eukaryota</taxon>
        <taxon>Metazoa</taxon>
        <taxon>Spiralia</taxon>
        <taxon>Lophotrochozoa</taxon>
        <taxon>Mollusca</taxon>
        <taxon>Gastropoda</taxon>
        <taxon>Heterobranchia</taxon>
        <taxon>Euthyneura</taxon>
        <taxon>Panpulmonata</taxon>
        <taxon>Eupulmonata</taxon>
        <taxon>Stylommatophora</taxon>
        <taxon>Helicina</taxon>
        <taxon>Arionoidea</taxon>
        <taxon>Arionidae</taxon>
        <taxon>Arion</taxon>
    </lineage>
</organism>
<reference evidence="1" key="1">
    <citation type="submission" date="2014-12" db="EMBL/GenBank/DDBJ databases">
        <title>Insight into the proteome of Arion vulgaris.</title>
        <authorList>
            <person name="Aradska J."/>
            <person name="Bulat T."/>
            <person name="Smidak R."/>
            <person name="Sarate P."/>
            <person name="Gangsoo J."/>
            <person name="Sialana F."/>
            <person name="Bilban M."/>
            <person name="Lubec G."/>
        </authorList>
    </citation>
    <scope>NUCLEOTIDE SEQUENCE</scope>
    <source>
        <tissue evidence="1">Skin</tissue>
    </source>
</reference>
<accession>A0A0B7AXC0</accession>
<feature type="non-terminal residue" evidence="1">
    <location>
        <position position="72"/>
    </location>
</feature>
<dbReference type="AlphaFoldDB" id="A0A0B7AXC0"/>
<evidence type="ECO:0000313" key="1">
    <source>
        <dbReference type="EMBL" id="CEK85639.1"/>
    </source>
</evidence>
<name>A0A0B7AXC0_9EUPU</name>
<protein>
    <submittedName>
        <fullName evidence="1">Uncharacterized protein</fullName>
    </submittedName>
</protein>
<gene>
    <name evidence="1" type="primary">ORF149328</name>
</gene>
<dbReference type="EMBL" id="HACG01038774">
    <property type="protein sequence ID" value="CEK85639.1"/>
    <property type="molecule type" value="Transcribed_RNA"/>
</dbReference>
<proteinExistence type="predicted"/>
<sequence length="72" mass="8350">MMPSKLKMIKHHRLYMLIVLLSTSQNGIQKLVISVFHLLLQSLVMRTVNYKLGSQVSPKVNFQVCWVWSHVA</sequence>